<dbReference type="Pfam" id="PF12804">
    <property type="entry name" value="NTP_transf_3"/>
    <property type="match status" value="1"/>
</dbReference>
<dbReference type="PANTHER" id="PTHR19136:SF86">
    <property type="entry name" value="ADENOSYLCOBINAMIDE-PHOSPHATE GUANYLYLTRANSFERASE"/>
    <property type="match status" value="1"/>
</dbReference>
<dbReference type="GeneID" id="89337109"/>
<name>A0AAX4L060_9CREN</name>
<sequence>MKALILAGGKGKRISLFKPFLVVCGKPLISWVYESVSEIADDIYLGISSSHPLFQIFQNSVFKIFLTRDDGYESDIKYVVENLKPPILIVPVDIAYINSNVLKFLIDKCDTDICNLKGNSEYFGISYWTGLNFENYKDIVIEGGERLYNINTWEDYIKANKECNKR</sequence>
<proteinExistence type="predicted"/>
<evidence type="ECO:0000313" key="3">
    <source>
        <dbReference type="EMBL" id="WWQ59811.1"/>
    </source>
</evidence>
<dbReference type="AlphaFoldDB" id="A0AAX4L060"/>
<dbReference type="EMBL" id="CP146016">
    <property type="protein sequence ID" value="WWQ59811.1"/>
    <property type="molecule type" value="Genomic_DNA"/>
</dbReference>
<gene>
    <name evidence="3" type="ORF">V6M85_10030</name>
</gene>
<evidence type="ECO:0000313" key="4">
    <source>
        <dbReference type="Proteomes" id="UP001432202"/>
    </source>
</evidence>
<dbReference type="Gene3D" id="3.90.550.10">
    <property type="entry name" value="Spore Coat Polysaccharide Biosynthesis Protein SpsA, Chain A"/>
    <property type="match status" value="1"/>
</dbReference>
<dbReference type="Proteomes" id="UP001432202">
    <property type="component" value="Chromosome"/>
</dbReference>
<dbReference type="PANTHER" id="PTHR19136">
    <property type="entry name" value="MOLYBDENUM COFACTOR GUANYLYLTRANSFERASE"/>
    <property type="match status" value="1"/>
</dbReference>
<keyword evidence="1 3" id="KW-0808">Transferase</keyword>
<feature type="domain" description="MobA-like NTP transferase" evidence="2">
    <location>
        <begin position="3"/>
        <end position="111"/>
    </location>
</feature>
<dbReference type="InterPro" id="IPR029044">
    <property type="entry name" value="Nucleotide-diphossugar_trans"/>
</dbReference>
<evidence type="ECO:0000259" key="2">
    <source>
        <dbReference type="Pfam" id="PF12804"/>
    </source>
</evidence>
<organism evidence="3 4">
    <name type="scientific">Sulfolobus tengchongensis</name>
    <dbReference type="NCBI Taxonomy" id="207809"/>
    <lineage>
        <taxon>Archaea</taxon>
        <taxon>Thermoproteota</taxon>
        <taxon>Thermoprotei</taxon>
        <taxon>Sulfolobales</taxon>
        <taxon>Sulfolobaceae</taxon>
        <taxon>Sulfolobus</taxon>
    </lineage>
</organism>
<dbReference type="RefSeq" id="WP_338599486.1">
    <property type="nucleotide sequence ID" value="NZ_CP146016.1"/>
</dbReference>
<keyword evidence="4" id="KW-1185">Reference proteome</keyword>
<dbReference type="GO" id="GO:0016779">
    <property type="term" value="F:nucleotidyltransferase activity"/>
    <property type="evidence" value="ECO:0007669"/>
    <property type="project" value="TreeGrafter"/>
</dbReference>
<reference evidence="3 4" key="1">
    <citation type="submission" date="2024-02" db="EMBL/GenBank/DDBJ databases">
        <title>STSV induces naive adaptation in Sulfolobus.</title>
        <authorList>
            <person name="Xiang X."/>
            <person name="Song M."/>
        </authorList>
    </citation>
    <scope>NUCLEOTIDE SEQUENCE [LARGE SCALE GENOMIC DNA]</scope>
    <source>
        <strain evidence="3 4">RT2</strain>
    </source>
</reference>
<dbReference type="InterPro" id="IPR025877">
    <property type="entry name" value="MobA-like_NTP_Trfase"/>
</dbReference>
<accession>A0AAX4L060</accession>
<dbReference type="SUPFAM" id="SSF53448">
    <property type="entry name" value="Nucleotide-diphospho-sugar transferases"/>
    <property type="match status" value="1"/>
</dbReference>
<protein>
    <submittedName>
        <fullName evidence="3">NTP transferase domain-containing protein</fullName>
    </submittedName>
</protein>
<evidence type="ECO:0000256" key="1">
    <source>
        <dbReference type="ARBA" id="ARBA00022679"/>
    </source>
</evidence>